<evidence type="ECO:0000313" key="8">
    <source>
        <dbReference type="Proteomes" id="UP000762676"/>
    </source>
</evidence>
<name>A0AAV4FK71_9GAST</name>
<sequence length="356" mass="40194">MELAAYHQPQENSSHIASQELDFPDAGIITYELRLKIEFILSIVMQIINVTALVANSFNIAVFVKLGFAESSNISLLALSINDLIATVMSVWTCICGVPAFKTLDLPFNPDTIILYFGTGSWGFVIRCGAWITVYISFERCLCILMPLKIKQLITTKSTAVIIGIITVLTLSPIITLYVRWKFEWVLSPKTNRTILEVVVVNKPGLALFETVMHYLVGMISVFLAFVIVVVCTVFLAIHLKRSSQWRKSAISEKSSHSDISDISKKPMLTKEERLVKIVISIAVVFIVCFTPNAVYHLCHALFPDFSFLGRYRNLLYVTFMPTSILQSISATVNIFIYYSMGTRFRNAFREMLRLD</sequence>
<keyword evidence="2 5" id="KW-0812">Transmembrane</keyword>
<feature type="transmembrane region" description="Helical" evidence="5">
    <location>
        <begin position="275"/>
        <end position="295"/>
    </location>
</feature>
<dbReference type="AlphaFoldDB" id="A0AAV4FK71"/>
<evidence type="ECO:0000256" key="5">
    <source>
        <dbReference type="SAM" id="Phobius"/>
    </source>
</evidence>
<accession>A0AAV4FK71</accession>
<dbReference type="GO" id="GO:0016020">
    <property type="term" value="C:membrane"/>
    <property type="evidence" value="ECO:0007669"/>
    <property type="project" value="UniProtKB-SubCell"/>
</dbReference>
<gene>
    <name evidence="7" type="ORF">ElyMa_000395000</name>
</gene>
<dbReference type="InterPro" id="IPR019427">
    <property type="entry name" value="7TM_GPCR_serpentine_rcpt_Srw"/>
</dbReference>
<keyword evidence="8" id="KW-1185">Reference proteome</keyword>
<keyword evidence="7" id="KW-0675">Receptor</keyword>
<dbReference type="EMBL" id="BMAT01000778">
    <property type="protein sequence ID" value="GFR73038.1"/>
    <property type="molecule type" value="Genomic_DNA"/>
</dbReference>
<dbReference type="InterPro" id="IPR000276">
    <property type="entry name" value="GPCR_Rhodpsn"/>
</dbReference>
<dbReference type="InterPro" id="IPR017452">
    <property type="entry name" value="GPCR_Rhodpsn_7TM"/>
</dbReference>
<dbReference type="PANTHER" id="PTHR46641">
    <property type="entry name" value="FMRFAMIDE RECEPTOR-RELATED"/>
    <property type="match status" value="1"/>
</dbReference>
<feature type="transmembrane region" description="Helical" evidence="5">
    <location>
        <begin position="159"/>
        <end position="179"/>
    </location>
</feature>
<evidence type="ECO:0000256" key="2">
    <source>
        <dbReference type="ARBA" id="ARBA00022692"/>
    </source>
</evidence>
<feature type="domain" description="G-protein coupled receptors family 1 profile" evidence="6">
    <location>
        <begin position="55"/>
        <end position="338"/>
    </location>
</feature>
<dbReference type="Gene3D" id="1.20.1070.10">
    <property type="entry name" value="Rhodopsin 7-helix transmembrane proteins"/>
    <property type="match status" value="1"/>
</dbReference>
<evidence type="ECO:0000256" key="3">
    <source>
        <dbReference type="ARBA" id="ARBA00022989"/>
    </source>
</evidence>
<organism evidence="7 8">
    <name type="scientific">Elysia marginata</name>
    <dbReference type="NCBI Taxonomy" id="1093978"/>
    <lineage>
        <taxon>Eukaryota</taxon>
        <taxon>Metazoa</taxon>
        <taxon>Spiralia</taxon>
        <taxon>Lophotrochozoa</taxon>
        <taxon>Mollusca</taxon>
        <taxon>Gastropoda</taxon>
        <taxon>Heterobranchia</taxon>
        <taxon>Euthyneura</taxon>
        <taxon>Panpulmonata</taxon>
        <taxon>Sacoglossa</taxon>
        <taxon>Placobranchoidea</taxon>
        <taxon>Plakobranchidae</taxon>
        <taxon>Elysia</taxon>
    </lineage>
</organism>
<evidence type="ECO:0000313" key="7">
    <source>
        <dbReference type="EMBL" id="GFR73038.1"/>
    </source>
</evidence>
<evidence type="ECO:0000256" key="4">
    <source>
        <dbReference type="ARBA" id="ARBA00023136"/>
    </source>
</evidence>
<evidence type="ECO:0000259" key="6">
    <source>
        <dbReference type="PROSITE" id="PS50262"/>
    </source>
</evidence>
<feature type="transmembrane region" description="Helical" evidence="5">
    <location>
        <begin position="39"/>
        <end position="64"/>
    </location>
</feature>
<comment type="caution">
    <text evidence="7">The sequence shown here is derived from an EMBL/GenBank/DDBJ whole genome shotgun (WGS) entry which is preliminary data.</text>
</comment>
<evidence type="ECO:0000256" key="1">
    <source>
        <dbReference type="ARBA" id="ARBA00004370"/>
    </source>
</evidence>
<dbReference type="PRINTS" id="PR00237">
    <property type="entry name" value="GPCRRHODOPSN"/>
</dbReference>
<dbReference type="Proteomes" id="UP000762676">
    <property type="component" value="Unassembled WGS sequence"/>
</dbReference>
<feature type="transmembrane region" description="Helical" evidence="5">
    <location>
        <begin position="212"/>
        <end position="238"/>
    </location>
</feature>
<reference evidence="7 8" key="1">
    <citation type="journal article" date="2021" name="Elife">
        <title>Chloroplast acquisition without the gene transfer in kleptoplastic sea slugs, Plakobranchus ocellatus.</title>
        <authorList>
            <person name="Maeda T."/>
            <person name="Takahashi S."/>
            <person name="Yoshida T."/>
            <person name="Shimamura S."/>
            <person name="Takaki Y."/>
            <person name="Nagai Y."/>
            <person name="Toyoda A."/>
            <person name="Suzuki Y."/>
            <person name="Arimoto A."/>
            <person name="Ishii H."/>
            <person name="Satoh N."/>
            <person name="Nishiyama T."/>
            <person name="Hasebe M."/>
            <person name="Maruyama T."/>
            <person name="Minagawa J."/>
            <person name="Obokata J."/>
            <person name="Shigenobu S."/>
        </authorList>
    </citation>
    <scope>NUCLEOTIDE SEQUENCE [LARGE SCALE GENOMIC DNA]</scope>
</reference>
<feature type="transmembrane region" description="Helical" evidence="5">
    <location>
        <begin position="315"/>
        <end position="339"/>
    </location>
</feature>
<dbReference type="Pfam" id="PF10324">
    <property type="entry name" value="7TM_GPCR_Srw"/>
    <property type="match status" value="1"/>
</dbReference>
<keyword evidence="4 5" id="KW-0472">Membrane</keyword>
<dbReference type="PROSITE" id="PS50262">
    <property type="entry name" value="G_PROTEIN_RECEP_F1_2"/>
    <property type="match status" value="1"/>
</dbReference>
<dbReference type="PANTHER" id="PTHR46641:SF2">
    <property type="entry name" value="FMRFAMIDE RECEPTOR"/>
    <property type="match status" value="1"/>
</dbReference>
<keyword evidence="3 5" id="KW-1133">Transmembrane helix</keyword>
<dbReference type="InterPro" id="IPR052954">
    <property type="entry name" value="GPCR-Ligand_Int"/>
</dbReference>
<feature type="transmembrane region" description="Helical" evidence="5">
    <location>
        <begin position="76"/>
        <end position="101"/>
    </location>
</feature>
<feature type="transmembrane region" description="Helical" evidence="5">
    <location>
        <begin position="113"/>
        <end position="138"/>
    </location>
</feature>
<dbReference type="SUPFAM" id="SSF81321">
    <property type="entry name" value="Family A G protein-coupled receptor-like"/>
    <property type="match status" value="1"/>
</dbReference>
<comment type="subcellular location">
    <subcellularLocation>
        <location evidence="1">Membrane</location>
    </subcellularLocation>
</comment>
<dbReference type="GO" id="GO:0008528">
    <property type="term" value="F:G protein-coupled peptide receptor activity"/>
    <property type="evidence" value="ECO:0007669"/>
    <property type="project" value="InterPro"/>
</dbReference>
<proteinExistence type="predicted"/>
<protein>
    <submittedName>
        <fullName evidence="7">Chemosensory receptor A</fullName>
    </submittedName>
</protein>